<feature type="compositionally biased region" description="Polar residues" evidence="1">
    <location>
        <begin position="46"/>
        <end position="72"/>
    </location>
</feature>
<dbReference type="Proteomes" id="UP000324222">
    <property type="component" value="Unassembled WGS sequence"/>
</dbReference>
<feature type="region of interest" description="Disordered" evidence="1">
    <location>
        <begin position="44"/>
        <end position="74"/>
    </location>
</feature>
<evidence type="ECO:0000313" key="3">
    <source>
        <dbReference type="Proteomes" id="UP000324222"/>
    </source>
</evidence>
<evidence type="ECO:0000313" key="2">
    <source>
        <dbReference type="EMBL" id="MPC88211.1"/>
    </source>
</evidence>
<proteinExistence type="predicted"/>
<reference evidence="2 3" key="1">
    <citation type="submission" date="2019-05" db="EMBL/GenBank/DDBJ databases">
        <title>Another draft genome of Portunus trituberculatus and its Hox gene families provides insights of decapod evolution.</title>
        <authorList>
            <person name="Jeong J.-H."/>
            <person name="Song I."/>
            <person name="Kim S."/>
            <person name="Choi T."/>
            <person name="Kim D."/>
            <person name="Ryu S."/>
            <person name="Kim W."/>
        </authorList>
    </citation>
    <scope>NUCLEOTIDE SEQUENCE [LARGE SCALE GENOMIC DNA]</scope>
    <source>
        <tissue evidence="2">Muscle</tissue>
    </source>
</reference>
<organism evidence="2 3">
    <name type="scientific">Portunus trituberculatus</name>
    <name type="common">Swimming crab</name>
    <name type="synonym">Neptunus trituberculatus</name>
    <dbReference type="NCBI Taxonomy" id="210409"/>
    <lineage>
        <taxon>Eukaryota</taxon>
        <taxon>Metazoa</taxon>
        <taxon>Ecdysozoa</taxon>
        <taxon>Arthropoda</taxon>
        <taxon>Crustacea</taxon>
        <taxon>Multicrustacea</taxon>
        <taxon>Malacostraca</taxon>
        <taxon>Eumalacostraca</taxon>
        <taxon>Eucarida</taxon>
        <taxon>Decapoda</taxon>
        <taxon>Pleocyemata</taxon>
        <taxon>Brachyura</taxon>
        <taxon>Eubrachyura</taxon>
        <taxon>Portunoidea</taxon>
        <taxon>Portunidae</taxon>
        <taxon>Portuninae</taxon>
        <taxon>Portunus</taxon>
    </lineage>
</organism>
<evidence type="ECO:0000256" key="1">
    <source>
        <dbReference type="SAM" id="MobiDB-lite"/>
    </source>
</evidence>
<protein>
    <submittedName>
        <fullName evidence="2">Uncharacterized protein</fullName>
    </submittedName>
</protein>
<accession>A0A5B7IRL2</accession>
<name>A0A5B7IRL2_PORTR</name>
<sequence>MPLHIFAECRCTSPASGPDNPAFKQLLQTVKKLCETVHTLSAKVESLTSPPALPQSSVSPANPTTDPANNTDDNARRLIRDEIREVNERQKSVNSPIVRGIDAPDNSVFKQHFTTVTRYLLENPVDFTDLKCTNRERKLYVECL</sequence>
<dbReference type="EMBL" id="VSRR010077030">
    <property type="protein sequence ID" value="MPC88211.1"/>
    <property type="molecule type" value="Genomic_DNA"/>
</dbReference>
<dbReference type="AlphaFoldDB" id="A0A5B7IRL2"/>
<keyword evidence="3" id="KW-1185">Reference proteome</keyword>
<gene>
    <name evidence="2" type="ORF">E2C01_083109</name>
</gene>
<comment type="caution">
    <text evidence="2">The sequence shown here is derived from an EMBL/GenBank/DDBJ whole genome shotgun (WGS) entry which is preliminary data.</text>
</comment>